<reference evidence="1" key="2">
    <citation type="journal article" date="2024" name="Plant">
        <title>Genomic evolution and insights into agronomic trait innovations of Sesamum species.</title>
        <authorList>
            <person name="Miao H."/>
            <person name="Wang L."/>
            <person name="Qu L."/>
            <person name="Liu H."/>
            <person name="Sun Y."/>
            <person name="Le M."/>
            <person name="Wang Q."/>
            <person name="Wei S."/>
            <person name="Zheng Y."/>
            <person name="Lin W."/>
            <person name="Duan Y."/>
            <person name="Cao H."/>
            <person name="Xiong S."/>
            <person name="Wang X."/>
            <person name="Wei L."/>
            <person name="Li C."/>
            <person name="Ma Q."/>
            <person name="Ju M."/>
            <person name="Zhao R."/>
            <person name="Li G."/>
            <person name="Mu C."/>
            <person name="Tian Q."/>
            <person name="Mei H."/>
            <person name="Zhang T."/>
            <person name="Gao T."/>
            <person name="Zhang H."/>
        </authorList>
    </citation>
    <scope>NUCLEOTIDE SEQUENCE</scope>
    <source>
        <strain evidence="1">KEN1</strain>
    </source>
</reference>
<gene>
    <name evidence="1" type="ORF">Slati_2511700</name>
</gene>
<proteinExistence type="predicted"/>
<reference evidence="1" key="1">
    <citation type="submission" date="2020-06" db="EMBL/GenBank/DDBJ databases">
        <authorList>
            <person name="Li T."/>
            <person name="Hu X."/>
            <person name="Zhang T."/>
            <person name="Song X."/>
            <person name="Zhang H."/>
            <person name="Dai N."/>
            <person name="Sheng W."/>
            <person name="Hou X."/>
            <person name="Wei L."/>
        </authorList>
    </citation>
    <scope>NUCLEOTIDE SEQUENCE</scope>
    <source>
        <strain evidence="1">KEN1</strain>
        <tissue evidence="1">Leaf</tissue>
    </source>
</reference>
<organism evidence="1">
    <name type="scientific">Sesamum latifolium</name>
    <dbReference type="NCBI Taxonomy" id="2727402"/>
    <lineage>
        <taxon>Eukaryota</taxon>
        <taxon>Viridiplantae</taxon>
        <taxon>Streptophyta</taxon>
        <taxon>Embryophyta</taxon>
        <taxon>Tracheophyta</taxon>
        <taxon>Spermatophyta</taxon>
        <taxon>Magnoliopsida</taxon>
        <taxon>eudicotyledons</taxon>
        <taxon>Gunneridae</taxon>
        <taxon>Pentapetalae</taxon>
        <taxon>asterids</taxon>
        <taxon>lamiids</taxon>
        <taxon>Lamiales</taxon>
        <taxon>Pedaliaceae</taxon>
        <taxon>Sesamum</taxon>
    </lineage>
</organism>
<dbReference type="AlphaFoldDB" id="A0AAW2WF80"/>
<sequence length="68" mass="7650">MGPIIRADLLRVFGPQLEWAFEVEPTLGPEFLRLEISFTSKLGRGALGRIHHSVPPTLRRKERKSGPS</sequence>
<name>A0AAW2WF80_9LAMI</name>
<protein>
    <submittedName>
        <fullName evidence="1">Uncharacterized protein</fullName>
    </submittedName>
</protein>
<accession>A0AAW2WF80</accession>
<comment type="caution">
    <text evidence="1">The sequence shown here is derived from an EMBL/GenBank/DDBJ whole genome shotgun (WGS) entry which is preliminary data.</text>
</comment>
<dbReference type="EMBL" id="JACGWN010000008">
    <property type="protein sequence ID" value="KAL0440287.1"/>
    <property type="molecule type" value="Genomic_DNA"/>
</dbReference>
<evidence type="ECO:0000313" key="1">
    <source>
        <dbReference type="EMBL" id="KAL0440287.1"/>
    </source>
</evidence>